<evidence type="ECO:0000256" key="6">
    <source>
        <dbReference type="SAM" id="MobiDB-lite"/>
    </source>
</evidence>
<dbReference type="PANTHER" id="PTHR22807:SF4">
    <property type="entry name" value="28S RRNA (CYTOSINE-C(5))-METHYLTRANSFERASE"/>
    <property type="match status" value="1"/>
</dbReference>
<evidence type="ECO:0000313" key="9">
    <source>
        <dbReference type="Proteomes" id="UP000800082"/>
    </source>
</evidence>
<keyword evidence="4 5" id="KW-0694">RNA-binding</keyword>
<feature type="compositionally biased region" description="Basic and acidic residues" evidence="6">
    <location>
        <begin position="563"/>
        <end position="582"/>
    </location>
</feature>
<dbReference type="InterPro" id="IPR049560">
    <property type="entry name" value="MeTrfase_RsmB-F_NOP2_cat"/>
</dbReference>
<evidence type="ECO:0000256" key="2">
    <source>
        <dbReference type="ARBA" id="ARBA00022679"/>
    </source>
</evidence>
<keyword evidence="9" id="KW-1185">Reference proteome</keyword>
<protein>
    <submittedName>
        <fullName evidence="8">S-adenosyl-L-methionine-dependent methyltransferase</fullName>
    </submittedName>
</protein>
<evidence type="ECO:0000259" key="7">
    <source>
        <dbReference type="PROSITE" id="PS51686"/>
    </source>
</evidence>
<feature type="domain" description="SAM-dependent MTase RsmB/NOP-type" evidence="7">
    <location>
        <begin position="138"/>
        <end position="519"/>
    </location>
</feature>
<dbReference type="Pfam" id="PF21153">
    <property type="entry name" value="NSUN5_N"/>
    <property type="match status" value="1"/>
</dbReference>
<dbReference type="Pfam" id="PF01189">
    <property type="entry name" value="Methyltr_RsmB-F"/>
    <property type="match status" value="1"/>
</dbReference>
<proteinExistence type="inferred from homology"/>
<evidence type="ECO:0000256" key="3">
    <source>
        <dbReference type="ARBA" id="ARBA00022691"/>
    </source>
</evidence>
<evidence type="ECO:0000313" key="8">
    <source>
        <dbReference type="EMBL" id="KAF1923199.1"/>
    </source>
</evidence>
<name>A0A6A5R786_9PLEO</name>
<feature type="binding site" evidence="5">
    <location>
        <position position="302"/>
    </location>
    <ligand>
        <name>S-adenosyl-L-methionine</name>
        <dbReference type="ChEBI" id="CHEBI:59789"/>
    </ligand>
</feature>
<dbReference type="EMBL" id="ML979008">
    <property type="protein sequence ID" value="KAF1923199.1"/>
    <property type="molecule type" value="Genomic_DNA"/>
</dbReference>
<dbReference type="Pfam" id="PF21148">
    <property type="entry name" value="NSUN5_fdxn-like"/>
    <property type="match status" value="1"/>
</dbReference>
<sequence length="595" mass="65731">MSLYYETATILENPDKVGGSFKARIFKKKDLKSKPGQIYALVAEASKWSIVLKDVIETCAVLKEERKLTPILALLLTHDLLLSKSGVAAHKDHVLRLAIERHKARLSAELTKSRIRHKFPTLDAFRLAINAGDLEAEDDEGEKIRHPRWVRVNTIKSTLSAQLTSTFASFHQVNSIGDILTAKGSKKIYFLDPNIPNLLALPPRIDFAKTPAYTKGEIIFQDKASCFPAYLLDLQETDGDVIDGCAAPGNKTTHAAAIVSSQSAGGERKVIAFERDKGRTEILKKMVKLAGADCVMVKGASDFIAAKPNSPDYENVGAILLDPSCSGTGIVGRDDAIKLHLPSATAETVKQSGSGKNKKRKRNESSKPTPDEEKQQVTLDLDDTAPEEIPLDAADKLQDRLTALSTFQLHILTHAMRFPSARKITYSTCSIHFEENEGVVFQALATSVAKERGWRVLRREEQVDGLRKWDRRGQWEEGKLNGSIVEERSKQDALDGCIRCDKGTEQGTMGFFVAAFVREGEDGEAEEDNMDAEEVRKPAAPTVEQDGDDEEEWDGFSDDEGAAELKAKAEEVAMEKEKEAAANKRQNKKRKTAKQ</sequence>
<reference evidence="8" key="1">
    <citation type="journal article" date="2020" name="Stud. Mycol.">
        <title>101 Dothideomycetes genomes: a test case for predicting lifestyles and emergence of pathogens.</title>
        <authorList>
            <person name="Haridas S."/>
            <person name="Albert R."/>
            <person name="Binder M."/>
            <person name="Bloem J."/>
            <person name="Labutti K."/>
            <person name="Salamov A."/>
            <person name="Andreopoulos B."/>
            <person name="Baker S."/>
            <person name="Barry K."/>
            <person name="Bills G."/>
            <person name="Bluhm B."/>
            <person name="Cannon C."/>
            <person name="Castanera R."/>
            <person name="Culley D."/>
            <person name="Daum C."/>
            <person name="Ezra D."/>
            <person name="Gonzalez J."/>
            <person name="Henrissat B."/>
            <person name="Kuo A."/>
            <person name="Liang C."/>
            <person name="Lipzen A."/>
            <person name="Lutzoni F."/>
            <person name="Magnuson J."/>
            <person name="Mondo S."/>
            <person name="Nolan M."/>
            <person name="Ohm R."/>
            <person name="Pangilinan J."/>
            <person name="Park H.-J."/>
            <person name="Ramirez L."/>
            <person name="Alfaro M."/>
            <person name="Sun H."/>
            <person name="Tritt A."/>
            <person name="Yoshinaga Y."/>
            <person name="Zwiers L.-H."/>
            <person name="Turgeon B."/>
            <person name="Goodwin S."/>
            <person name="Spatafora J."/>
            <person name="Crous P."/>
            <person name="Grigoriev I."/>
        </authorList>
    </citation>
    <scope>NUCLEOTIDE SEQUENCE</scope>
    <source>
        <strain evidence="8">CBS 183.55</strain>
    </source>
</reference>
<dbReference type="InterPro" id="IPR048889">
    <property type="entry name" value="NSUN5_RCM1_N"/>
</dbReference>
<dbReference type="RefSeq" id="XP_033443452.1">
    <property type="nucleotide sequence ID" value="XM_033594266.1"/>
</dbReference>
<evidence type="ECO:0000256" key="1">
    <source>
        <dbReference type="ARBA" id="ARBA00022603"/>
    </source>
</evidence>
<dbReference type="InterPro" id="IPR029063">
    <property type="entry name" value="SAM-dependent_MTases_sf"/>
</dbReference>
<feature type="binding site" evidence="5">
    <location>
        <position position="274"/>
    </location>
    <ligand>
        <name>S-adenosyl-L-methionine</name>
        <dbReference type="ChEBI" id="CHEBI:59789"/>
    </ligand>
</feature>
<dbReference type="SUPFAM" id="SSF53335">
    <property type="entry name" value="S-adenosyl-L-methionine-dependent methyltransferases"/>
    <property type="match status" value="1"/>
</dbReference>
<feature type="compositionally biased region" description="Basic and acidic residues" evidence="6">
    <location>
        <begin position="363"/>
        <end position="375"/>
    </location>
</feature>
<dbReference type="GO" id="GO:0070475">
    <property type="term" value="P:rRNA base methylation"/>
    <property type="evidence" value="ECO:0007669"/>
    <property type="project" value="TreeGrafter"/>
</dbReference>
<keyword evidence="2 5" id="KW-0808">Transferase</keyword>
<dbReference type="Gene3D" id="3.30.70.1170">
    <property type="entry name" value="Sun protein, domain 3"/>
    <property type="match status" value="1"/>
</dbReference>
<dbReference type="PANTHER" id="PTHR22807">
    <property type="entry name" value="NOP2 YEAST -RELATED NOL1/NOP2/FMU SUN DOMAIN-CONTAINING"/>
    <property type="match status" value="1"/>
</dbReference>
<organism evidence="8 9">
    <name type="scientific">Didymella exigua CBS 183.55</name>
    <dbReference type="NCBI Taxonomy" id="1150837"/>
    <lineage>
        <taxon>Eukaryota</taxon>
        <taxon>Fungi</taxon>
        <taxon>Dikarya</taxon>
        <taxon>Ascomycota</taxon>
        <taxon>Pezizomycotina</taxon>
        <taxon>Dothideomycetes</taxon>
        <taxon>Pleosporomycetidae</taxon>
        <taxon>Pleosporales</taxon>
        <taxon>Pleosporineae</taxon>
        <taxon>Didymellaceae</taxon>
        <taxon>Didymella</taxon>
    </lineage>
</organism>
<dbReference type="FunFam" id="3.30.70.1170:FF:000006">
    <property type="entry name" value="NOL1/NOP2/Sun domain family protein"/>
    <property type="match status" value="1"/>
</dbReference>
<keyword evidence="1 5" id="KW-0489">Methyltransferase</keyword>
<dbReference type="Proteomes" id="UP000800082">
    <property type="component" value="Unassembled WGS sequence"/>
</dbReference>
<dbReference type="AlphaFoldDB" id="A0A6A5R786"/>
<dbReference type="GO" id="GO:0005730">
    <property type="term" value="C:nucleolus"/>
    <property type="evidence" value="ECO:0007669"/>
    <property type="project" value="TreeGrafter"/>
</dbReference>
<evidence type="ECO:0000256" key="5">
    <source>
        <dbReference type="PROSITE-ProRule" id="PRU01023"/>
    </source>
</evidence>
<feature type="compositionally biased region" description="Acidic residues" evidence="6">
    <location>
        <begin position="522"/>
        <end position="532"/>
    </location>
</feature>
<feature type="compositionally biased region" description="Basic residues" evidence="6">
    <location>
        <begin position="585"/>
        <end position="595"/>
    </location>
</feature>
<keyword evidence="3 5" id="KW-0949">S-adenosyl-L-methionine</keyword>
<dbReference type="GO" id="GO:0003723">
    <property type="term" value="F:RNA binding"/>
    <property type="evidence" value="ECO:0007669"/>
    <property type="project" value="UniProtKB-UniRule"/>
</dbReference>
<dbReference type="PRINTS" id="PR02008">
    <property type="entry name" value="RCMTFAMILY"/>
</dbReference>
<feature type="region of interest" description="Disordered" evidence="6">
    <location>
        <begin position="522"/>
        <end position="595"/>
    </location>
</feature>
<dbReference type="Gene3D" id="3.40.50.150">
    <property type="entry name" value="Vaccinia Virus protein VP39"/>
    <property type="match status" value="1"/>
</dbReference>
<gene>
    <name evidence="8" type="ORF">M421DRAFT_426010</name>
</gene>
<evidence type="ECO:0000256" key="4">
    <source>
        <dbReference type="ARBA" id="ARBA00022884"/>
    </source>
</evidence>
<dbReference type="OrthoDB" id="435282at2759"/>
<comment type="similarity">
    <text evidence="5">Belongs to the class I-like SAM-binding methyltransferase superfamily. RsmB/NOP family.</text>
</comment>
<feature type="region of interest" description="Disordered" evidence="6">
    <location>
        <begin position="342"/>
        <end position="385"/>
    </location>
</feature>
<accession>A0A6A5R786</accession>
<feature type="active site" description="Nucleophile" evidence="5">
    <location>
        <position position="429"/>
    </location>
</feature>
<dbReference type="GeneID" id="54351934"/>
<feature type="compositionally biased region" description="Acidic residues" evidence="6">
    <location>
        <begin position="545"/>
        <end position="562"/>
    </location>
</feature>
<feature type="binding site" evidence="5">
    <location>
        <begin position="245"/>
        <end position="251"/>
    </location>
    <ligand>
        <name>S-adenosyl-L-methionine</name>
        <dbReference type="ChEBI" id="CHEBI:59789"/>
    </ligand>
</feature>
<dbReference type="InterPro" id="IPR001678">
    <property type="entry name" value="MeTrfase_RsmB-F_NOP2_dom"/>
</dbReference>
<feature type="binding site" evidence="5">
    <location>
        <position position="322"/>
    </location>
    <ligand>
        <name>S-adenosyl-L-methionine</name>
        <dbReference type="ChEBI" id="CHEBI:59789"/>
    </ligand>
</feature>
<dbReference type="PROSITE" id="PS51686">
    <property type="entry name" value="SAM_MT_RSMB_NOP"/>
    <property type="match status" value="1"/>
</dbReference>
<dbReference type="InterPro" id="IPR023267">
    <property type="entry name" value="RCMT"/>
</dbReference>
<dbReference type="InterPro" id="IPR049561">
    <property type="entry name" value="NSUN5_7_fdxn-like"/>
</dbReference>
<dbReference type="GO" id="GO:0008173">
    <property type="term" value="F:RNA methyltransferase activity"/>
    <property type="evidence" value="ECO:0007669"/>
    <property type="project" value="InterPro"/>
</dbReference>